<dbReference type="EMBL" id="FPBH01000002">
    <property type="protein sequence ID" value="SFT61489.1"/>
    <property type="molecule type" value="Genomic_DNA"/>
</dbReference>
<evidence type="ECO:0000256" key="1">
    <source>
        <dbReference type="SAM" id="MobiDB-lite"/>
    </source>
</evidence>
<sequence length="116" mass="13164">MDCVSRYRRNRSGRQAATETARRAGRAGMRMMRAVRMTVVLRVITGDVIGAIGHHRGMVMVVSRHASILMERGHPFSTNMRGLAFHGDGRERLNRKAQHEQHDEEEFAPVRHGYGV</sequence>
<feature type="compositionally biased region" description="Basic residues" evidence="1">
    <location>
        <begin position="1"/>
        <end position="12"/>
    </location>
</feature>
<proteinExistence type="predicted"/>
<dbReference type="Proteomes" id="UP000198844">
    <property type="component" value="Unassembled WGS sequence"/>
</dbReference>
<accession>A0A1I6ZFQ4</accession>
<evidence type="ECO:0000313" key="3">
    <source>
        <dbReference type="Proteomes" id="UP000198844"/>
    </source>
</evidence>
<feature type="region of interest" description="Disordered" evidence="1">
    <location>
        <begin position="1"/>
        <end position="24"/>
    </location>
</feature>
<dbReference type="AlphaFoldDB" id="A0A1I6ZFQ4"/>
<name>A0A1I6ZFQ4_9BURK</name>
<gene>
    <name evidence="2" type="ORF">SAMN05192563_1002330</name>
</gene>
<reference evidence="2 3" key="1">
    <citation type="submission" date="2016-10" db="EMBL/GenBank/DDBJ databases">
        <authorList>
            <person name="de Groot N.N."/>
        </authorList>
    </citation>
    <scope>NUCLEOTIDE SEQUENCE [LARGE SCALE GENOMIC DNA]</scope>
    <source>
        <strain evidence="2 3">LMG 27731</strain>
    </source>
</reference>
<feature type="region of interest" description="Disordered" evidence="1">
    <location>
        <begin position="95"/>
        <end position="116"/>
    </location>
</feature>
<evidence type="ECO:0000313" key="2">
    <source>
        <dbReference type="EMBL" id="SFT61489.1"/>
    </source>
</evidence>
<protein>
    <submittedName>
        <fullName evidence="2">Uncharacterized protein</fullName>
    </submittedName>
</protein>
<organism evidence="2 3">
    <name type="scientific">Paraburkholderia aspalathi</name>
    <dbReference type="NCBI Taxonomy" id="1324617"/>
    <lineage>
        <taxon>Bacteria</taxon>
        <taxon>Pseudomonadati</taxon>
        <taxon>Pseudomonadota</taxon>
        <taxon>Betaproteobacteria</taxon>
        <taxon>Burkholderiales</taxon>
        <taxon>Burkholderiaceae</taxon>
        <taxon>Paraburkholderia</taxon>
    </lineage>
</organism>